<proteinExistence type="predicted"/>
<reference evidence="1 2" key="1">
    <citation type="submission" date="2021-06" db="EMBL/GenBank/DDBJ databases">
        <authorList>
            <person name="Kallberg Y."/>
            <person name="Tangrot J."/>
            <person name="Rosling A."/>
        </authorList>
    </citation>
    <scope>NUCLEOTIDE SEQUENCE [LARGE SCALE GENOMIC DNA]</scope>
    <source>
        <strain evidence="1 2">120-4 pot B 10/14</strain>
    </source>
</reference>
<sequence length="178" mass="20668">MALDGLSCKHQAVVAIKYHSGSFNYIAALTLEDCMTYRYIACAFGHNNEINHQNVNLLNGDELNTEVIVEIETFFNRILNDIKNNQQLLSRIEHFIKRYKKSEYISVGKLAAYLFQQNSTPKNGSIRSSSKIKVQLSSVQRFNEGSPAQQRKTPIHIQLERARKERHQKRHINYRRMS</sequence>
<organism evidence="1 2">
    <name type="scientific">Gigaspora margarita</name>
    <dbReference type="NCBI Taxonomy" id="4874"/>
    <lineage>
        <taxon>Eukaryota</taxon>
        <taxon>Fungi</taxon>
        <taxon>Fungi incertae sedis</taxon>
        <taxon>Mucoromycota</taxon>
        <taxon>Glomeromycotina</taxon>
        <taxon>Glomeromycetes</taxon>
        <taxon>Diversisporales</taxon>
        <taxon>Gigasporaceae</taxon>
        <taxon>Gigaspora</taxon>
    </lineage>
</organism>
<evidence type="ECO:0000313" key="2">
    <source>
        <dbReference type="Proteomes" id="UP000789901"/>
    </source>
</evidence>
<name>A0ABN7VX43_GIGMA</name>
<gene>
    <name evidence="1" type="ORF">GMARGA_LOCUS23932</name>
</gene>
<accession>A0ABN7VX43</accession>
<protein>
    <submittedName>
        <fullName evidence="1">42384_t:CDS:1</fullName>
    </submittedName>
</protein>
<comment type="caution">
    <text evidence="1">The sequence shown here is derived from an EMBL/GenBank/DDBJ whole genome shotgun (WGS) entry which is preliminary data.</text>
</comment>
<evidence type="ECO:0000313" key="1">
    <source>
        <dbReference type="EMBL" id="CAG8804776.1"/>
    </source>
</evidence>
<keyword evidence="2" id="KW-1185">Reference proteome</keyword>
<dbReference type="Proteomes" id="UP000789901">
    <property type="component" value="Unassembled WGS sequence"/>
</dbReference>
<dbReference type="EMBL" id="CAJVQB010024716">
    <property type="protein sequence ID" value="CAG8804776.1"/>
    <property type="molecule type" value="Genomic_DNA"/>
</dbReference>